<dbReference type="PANTHER" id="PTHR11926">
    <property type="entry name" value="GLUCOSYL/GLUCURONOSYL TRANSFERASES"/>
    <property type="match status" value="1"/>
</dbReference>
<dbReference type="AlphaFoldDB" id="A0A5A7P577"/>
<evidence type="ECO:0000256" key="9">
    <source>
        <dbReference type="RuleBase" id="RU362057"/>
    </source>
</evidence>
<dbReference type="GO" id="GO:0102816">
    <property type="term" value="F:UDP-D-glucose:delphinidin 3-O-glucosyl-5-O-caffeoylglucoside -O-beta-D-glucosyltransferase activity"/>
    <property type="evidence" value="ECO:0007669"/>
    <property type="project" value="UniProtKB-EC"/>
</dbReference>
<dbReference type="EC" id="2.4.1.-" evidence="9"/>
<evidence type="ECO:0000256" key="7">
    <source>
        <dbReference type="ARBA" id="ARBA00056922"/>
    </source>
</evidence>
<dbReference type="InterPro" id="IPR002213">
    <property type="entry name" value="UDP_glucos_trans"/>
</dbReference>
<dbReference type="EMBL" id="BKCP01002224">
    <property type="protein sequence ID" value="GER27899.1"/>
    <property type="molecule type" value="Genomic_DNA"/>
</dbReference>
<name>A0A5A7P577_STRAF</name>
<gene>
    <name evidence="10" type="ORF">STAS_03643</name>
</gene>
<dbReference type="SUPFAM" id="SSF53756">
    <property type="entry name" value="UDP-Glycosyltransferase/glycogen phosphorylase"/>
    <property type="match status" value="1"/>
</dbReference>
<evidence type="ECO:0000256" key="6">
    <source>
        <dbReference type="ARBA" id="ARBA00050360"/>
    </source>
</evidence>
<organism evidence="10 11">
    <name type="scientific">Striga asiatica</name>
    <name type="common">Asiatic witchweed</name>
    <name type="synonym">Buchnera asiatica</name>
    <dbReference type="NCBI Taxonomy" id="4170"/>
    <lineage>
        <taxon>Eukaryota</taxon>
        <taxon>Viridiplantae</taxon>
        <taxon>Streptophyta</taxon>
        <taxon>Embryophyta</taxon>
        <taxon>Tracheophyta</taxon>
        <taxon>Spermatophyta</taxon>
        <taxon>Magnoliopsida</taxon>
        <taxon>eudicotyledons</taxon>
        <taxon>Gunneridae</taxon>
        <taxon>Pentapetalae</taxon>
        <taxon>asterids</taxon>
        <taxon>lamiids</taxon>
        <taxon>Lamiales</taxon>
        <taxon>Orobanchaceae</taxon>
        <taxon>Buchnereae</taxon>
        <taxon>Striga</taxon>
    </lineage>
</organism>
<dbReference type="PROSITE" id="PS00375">
    <property type="entry name" value="UDPGT"/>
    <property type="match status" value="1"/>
</dbReference>
<evidence type="ECO:0000256" key="3">
    <source>
        <dbReference type="ARBA" id="ARBA00022676"/>
    </source>
</evidence>
<reference evidence="11" key="1">
    <citation type="journal article" date="2019" name="Curr. Biol.">
        <title>Genome Sequence of Striga asiatica Provides Insight into the Evolution of Plant Parasitism.</title>
        <authorList>
            <person name="Yoshida S."/>
            <person name="Kim S."/>
            <person name="Wafula E.K."/>
            <person name="Tanskanen J."/>
            <person name="Kim Y.M."/>
            <person name="Honaas L."/>
            <person name="Yang Z."/>
            <person name="Spallek T."/>
            <person name="Conn C.E."/>
            <person name="Ichihashi Y."/>
            <person name="Cheong K."/>
            <person name="Cui S."/>
            <person name="Der J.P."/>
            <person name="Gundlach H."/>
            <person name="Jiao Y."/>
            <person name="Hori C."/>
            <person name="Ishida J.K."/>
            <person name="Kasahara H."/>
            <person name="Kiba T."/>
            <person name="Kim M.S."/>
            <person name="Koo N."/>
            <person name="Laohavisit A."/>
            <person name="Lee Y.H."/>
            <person name="Lumba S."/>
            <person name="McCourt P."/>
            <person name="Mortimer J.C."/>
            <person name="Mutuku J.M."/>
            <person name="Nomura T."/>
            <person name="Sasaki-Sekimoto Y."/>
            <person name="Seto Y."/>
            <person name="Wang Y."/>
            <person name="Wakatake T."/>
            <person name="Sakakibara H."/>
            <person name="Demura T."/>
            <person name="Yamaguchi S."/>
            <person name="Yoneyama K."/>
            <person name="Manabe R.I."/>
            <person name="Nelson D.C."/>
            <person name="Schulman A.H."/>
            <person name="Timko M.P."/>
            <person name="dePamphilis C.W."/>
            <person name="Choi D."/>
            <person name="Shirasu K."/>
        </authorList>
    </citation>
    <scope>NUCLEOTIDE SEQUENCE [LARGE SCALE GENOMIC DNA]</scope>
    <source>
        <strain evidence="11">cv. UVA1</strain>
    </source>
</reference>
<dbReference type="Proteomes" id="UP000325081">
    <property type="component" value="Unassembled WGS sequence"/>
</dbReference>
<dbReference type="FunFam" id="3.40.50.2000:FF:000057">
    <property type="entry name" value="Glycosyltransferase"/>
    <property type="match status" value="1"/>
</dbReference>
<keyword evidence="4 8" id="KW-0808">Transferase</keyword>
<keyword evidence="3 8" id="KW-0328">Glycosyltransferase</keyword>
<sequence>MDDDKGKNKAHCLIIPYPTQGHVNPMLQFANRLTHKGIRVTIALTKFLLTKSTNGPSFGPISAREISDGFDSGGRAEAKSSEEYQARFECVGRETLTGLLLDLAGTGRPVDCVVYDSFIPWAVDVAKGLGLFGAAFFTQSCTVDAIYYLVYKGELKLPVDGEAVVAAAPGLPEMRSEDLPSFVYDYGSYPGTFRLLLNQFRGLEKAEWIFINTFDQLEKEVLEWMSRFWRGKAIGPTIPSTYLDKQLDNDKHHNLNILGPPSITSIDWLNRQHPKSVVYVSFGSLAELTPQQTEELAWALAACGKHFLWVVRSSEQPMLPPNFTHDDVSGKGLVVPWAPQVEVLAHPATGCFVTHCGWNSTLEGLCSGVPMVAMPQWTDQSTNAKLVTDVWALGMRARKDEFGIVKKGEIVSCVRRVMEGDEGRVIRSNAGRWREVAREAMGRGGSSDRNIDEFAKGLMNLHA</sequence>
<dbReference type="GO" id="GO:0080044">
    <property type="term" value="F:quercetin 7-O-glucosyltransferase activity"/>
    <property type="evidence" value="ECO:0007669"/>
    <property type="project" value="TreeGrafter"/>
</dbReference>
<dbReference type="GO" id="GO:0080043">
    <property type="term" value="F:quercetin 3-O-glucosyltransferase activity"/>
    <property type="evidence" value="ECO:0007669"/>
    <property type="project" value="TreeGrafter"/>
</dbReference>
<dbReference type="FunFam" id="3.40.50.2000:FF:000019">
    <property type="entry name" value="Glycosyltransferase"/>
    <property type="match status" value="1"/>
</dbReference>
<comment type="pathway">
    <text evidence="1">Pigment biosynthesis; anthocyanin biosynthesis.</text>
</comment>
<accession>A0A5A7P577</accession>
<proteinExistence type="inferred from homology"/>
<comment type="caution">
    <text evidence="10">The sequence shown here is derived from an EMBL/GenBank/DDBJ whole genome shotgun (WGS) entry which is preliminary data.</text>
</comment>
<evidence type="ECO:0000256" key="8">
    <source>
        <dbReference type="RuleBase" id="RU003718"/>
    </source>
</evidence>
<dbReference type="Gene3D" id="3.40.50.2000">
    <property type="entry name" value="Glycogen Phosphorylase B"/>
    <property type="match status" value="2"/>
</dbReference>
<dbReference type="PANTHER" id="PTHR11926:SF1553">
    <property type="entry name" value="GLYCOSYLTRANSFERASE"/>
    <property type="match status" value="1"/>
</dbReference>
<evidence type="ECO:0000256" key="2">
    <source>
        <dbReference type="ARBA" id="ARBA00009995"/>
    </source>
</evidence>
<keyword evidence="5" id="KW-0732">Signal</keyword>
<evidence type="ECO:0000256" key="1">
    <source>
        <dbReference type="ARBA" id="ARBA00004935"/>
    </source>
</evidence>
<dbReference type="Pfam" id="PF00201">
    <property type="entry name" value="UDPGT"/>
    <property type="match status" value="1"/>
</dbReference>
<protein>
    <recommendedName>
        <fullName evidence="9">Glycosyltransferase</fullName>
        <ecNumber evidence="9">2.4.1.-</ecNumber>
    </recommendedName>
</protein>
<comment type="catalytic activity">
    <reaction evidence="6">
        <text>an anthocyanidin 3-O-beta-D-glucoside + UDP-alpha-D-glucose = an anthocyanidin 3,5-di-O-beta-D-glucoside + UDP + 2 H(+)</text>
        <dbReference type="Rhea" id="RHEA:35423"/>
        <dbReference type="ChEBI" id="CHEBI:15378"/>
        <dbReference type="ChEBI" id="CHEBI:16307"/>
        <dbReference type="ChEBI" id="CHEBI:57503"/>
        <dbReference type="ChEBI" id="CHEBI:58223"/>
        <dbReference type="ChEBI" id="CHEBI:58885"/>
        <dbReference type="EC" id="2.4.1.298"/>
    </reaction>
</comment>
<keyword evidence="11" id="KW-1185">Reference proteome</keyword>
<evidence type="ECO:0000313" key="11">
    <source>
        <dbReference type="Proteomes" id="UP000325081"/>
    </source>
</evidence>
<dbReference type="CDD" id="cd03784">
    <property type="entry name" value="GT1_Gtf-like"/>
    <property type="match status" value="1"/>
</dbReference>
<evidence type="ECO:0000256" key="5">
    <source>
        <dbReference type="ARBA" id="ARBA00022729"/>
    </source>
</evidence>
<comment type="similarity">
    <text evidence="2 8">Belongs to the UDP-glycosyltransferase family.</text>
</comment>
<evidence type="ECO:0000256" key="4">
    <source>
        <dbReference type="ARBA" id="ARBA00022679"/>
    </source>
</evidence>
<dbReference type="OrthoDB" id="5835829at2759"/>
<comment type="function">
    <text evidence="7">Catalyzes the glucosylation at the O-5 position of anthocyanidin 3-glucosides to form anthocyanidin 3,5-di-O-glucosides using UDP-glucose as sugar donor. Anthocyanidin 3,5-di-O-glucosides are molecules that are responsible for pigmentation. Also acts on anthocyanidin 3-O-(6-O-malonylglucoside). Much less active with hydroxycinnamoylglucose derivatives. No activity in the absence of the 3-O-glucoside group.</text>
</comment>
<evidence type="ECO:0000313" key="10">
    <source>
        <dbReference type="EMBL" id="GER27899.1"/>
    </source>
</evidence>
<dbReference type="InterPro" id="IPR035595">
    <property type="entry name" value="UDP_glycos_trans_CS"/>
</dbReference>